<feature type="domain" description="HTH marR-type" evidence="1">
    <location>
        <begin position="39"/>
        <end position="136"/>
    </location>
</feature>
<proteinExistence type="predicted"/>
<dbReference type="Proteomes" id="UP001339911">
    <property type="component" value="Unassembled WGS sequence"/>
</dbReference>
<comment type="caution">
    <text evidence="2">The sequence shown here is derived from an EMBL/GenBank/DDBJ whole genome shotgun (WGS) entry which is preliminary data.</text>
</comment>
<dbReference type="Pfam" id="PF12802">
    <property type="entry name" value="MarR_2"/>
    <property type="match status" value="1"/>
</dbReference>
<evidence type="ECO:0000259" key="1">
    <source>
        <dbReference type="SMART" id="SM00347"/>
    </source>
</evidence>
<dbReference type="RefSeq" id="WP_331209319.1">
    <property type="nucleotide sequence ID" value="NZ_JAZGQL010000014.1"/>
</dbReference>
<dbReference type="InterPro" id="IPR036390">
    <property type="entry name" value="WH_DNA-bd_sf"/>
</dbReference>
<dbReference type="InterPro" id="IPR036388">
    <property type="entry name" value="WH-like_DNA-bd_sf"/>
</dbReference>
<reference evidence="2 3" key="1">
    <citation type="submission" date="2024-01" db="EMBL/GenBank/DDBJ databases">
        <title>Genome insights into Plantactinospora veratri sp. nov.</title>
        <authorList>
            <person name="Wang L."/>
        </authorList>
    </citation>
    <scope>NUCLEOTIDE SEQUENCE [LARGE SCALE GENOMIC DNA]</scope>
    <source>
        <strain evidence="2 3">NEAU-FHS4</strain>
    </source>
</reference>
<dbReference type="Gene3D" id="1.10.10.10">
    <property type="entry name" value="Winged helix-like DNA-binding domain superfamily/Winged helix DNA-binding domain"/>
    <property type="match status" value="1"/>
</dbReference>
<evidence type="ECO:0000313" key="2">
    <source>
        <dbReference type="EMBL" id="MEE6309038.1"/>
    </source>
</evidence>
<keyword evidence="3" id="KW-1185">Reference proteome</keyword>
<dbReference type="InterPro" id="IPR000835">
    <property type="entry name" value="HTH_MarR-typ"/>
</dbReference>
<accession>A0ABU7SGF6</accession>
<evidence type="ECO:0000313" key="3">
    <source>
        <dbReference type="Proteomes" id="UP001339911"/>
    </source>
</evidence>
<dbReference type="SMART" id="SM00347">
    <property type="entry name" value="HTH_MARR"/>
    <property type="match status" value="1"/>
</dbReference>
<dbReference type="EMBL" id="JAZGQL010000014">
    <property type="protein sequence ID" value="MEE6309038.1"/>
    <property type="molecule type" value="Genomic_DNA"/>
</dbReference>
<dbReference type="SUPFAM" id="SSF46785">
    <property type="entry name" value="Winged helix' DNA-binding domain"/>
    <property type="match status" value="1"/>
</dbReference>
<gene>
    <name evidence="2" type="ORF">V1634_19565</name>
</gene>
<sequence length="173" mass="19292">MTGAEKKKEESQDLLDSSHWRPLWQMLNAMDQEIGSLYTEAGITGLRTRFVGPLIQLSRHESMTIQELATAVEVTHSAMSQTAAAMRTAGFVDSAQGGDGRTRRIRLSSRGREVLPLLEAEWRATEATVRELEAELPYPLSRVVEDINAVLATRSFRQRLADNLGKALDGRLR</sequence>
<name>A0ABU7SGF6_9ACTN</name>
<organism evidence="2 3">
    <name type="scientific">Plantactinospora veratri</name>
    <dbReference type="NCBI Taxonomy" id="1436122"/>
    <lineage>
        <taxon>Bacteria</taxon>
        <taxon>Bacillati</taxon>
        <taxon>Actinomycetota</taxon>
        <taxon>Actinomycetes</taxon>
        <taxon>Micromonosporales</taxon>
        <taxon>Micromonosporaceae</taxon>
        <taxon>Plantactinospora</taxon>
    </lineage>
</organism>
<protein>
    <submittedName>
        <fullName evidence="2">MarR family transcriptional regulator</fullName>
    </submittedName>
</protein>